<dbReference type="HOGENOM" id="CLU_2845553_0_0_3"/>
<gene>
    <name evidence="1" type="ORF">Oscil6304_3743</name>
</gene>
<protein>
    <submittedName>
        <fullName evidence="1">Uncharacterized protein</fullName>
    </submittedName>
</protein>
<proteinExistence type="predicted"/>
<dbReference type="RefSeq" id="WP_015149929.1">
    <property type="nucleotide sequence ID" value="NC_019693.1"/>
</dbReference>
<evidence type="ECO:0000313" key="2">
    <source>
        <dbReference type="Proteomes" id="UP000010367"/>
    </source>
</evidence>
<evidence type="ECO:0000313" key="1">
    <source>
        <dbReference type="EMBL" id="AFY83302.1"/>
    </source>
</evidence>
<organism evidence="1 2">
    <name type="scientific">Oscillatoria acuminata PCC 6304</name>
    <dbReference type="NCBI Taxonomy" id="56110"/>
    <lineage>
        <taxon>Bacteria</taxon>
        <taxon>Bacillati</taxon>
        <taxon>Cyanobacteriota</taxon>
        <taxon>Cyanophyceae</taxon>
        <taxon>Oscillatoriophycideae</taxon>
        <taxon>Oscillatoriales</taxon>
        <taxon>Oscillatoriaceae</taxon>
        <taxon>Oscillatoria</taxon>
    </lineage>
</organism>
<reference evidence="1 2" key="1">
    <citation type="submission" date="2012-06" db="EMBL/GenBank/DDBJ databases">
        <title>Finished chromosome of genome of Oscillatoria acuminata PCC 6304.</title>
        <authorList>
            <consortium name="US DOE Joint Genome Institute"/>
            <person name="Gugger M."/>
            <person name="Coursin T."/>
            <person name="Rippka R."/>
            <person name="Tandeau De Marsac N."/>
            <person name="Huntemann M."/>
            <person name="Wei C.-L."/>
            <person name="Han J."/>
            <person name="Detter J.C."/>
            <person name="Han C."/>
            <person name="Tapia R."/>
            <person name="Davenport K."/>
            <person name="Daligault H."/>
            <person name="Erkkila T."/>
            <person name="Gu W."/>
            <person name="Munk A.C.C."/>
            <person name="Teshima H."/>
            <person name="Xu Y."/>
            <person name="Chain P."/>
            <person name="Chen A."/>
            <person name="Krypides N."/>
            <person name="Mavromatis K."/>
            <person name="Markowitz V."/>
            <person name="Szeto E."/>
            <person name="Ivanova N."/>
            <person name="Mikhailova N."/>
            <person name="Ovchinnikova G."/>
            <person name="Pagani I."/>
            <person name="Pati A."/>
            <person name="Goodwin L."/>
            <person name="Peters L."/>
            <person name="Pitluck S."/>
            <person name="Woyke T."/>
            <person name="Kerfeld C."/>
        </authorList>
    </citation>
    <scope>NUCLEOTIDE SEQUENCE [LARGE SCALE GENOMIC DNA]</scope>
    <source>
        <strain evidence="1 2">PCC 6304</strain>
    </source>
</reference>
<dbReference type="EMBL" id="CP003607">
    <property type="protein sequence ID" value="AFY83302.1"/>
    <property type="molecule type" value="Genomic_DNA"/>
</dbReference>
<dbReference type="Proteomes" id="UP000010367">
    <property type="component" value="Chromosome"/>
</dbReference>
<name>K9TKD3_9CYAN</name>
<keyword evidence="2" id="KW-1185">Reference proteome</keyword>
<dbReference type="AlphaFoldDB" id="K9TKD3"/>
<dbReference type="KEGG" id="oac:Oscil6304_3743"/>
<sequence length="65" mass="6724">MNPTTLIQSGVAILIGASFGIVNVPGVLDSGKIVEVAVAAEPYPEADENGDYYIVNGGGWLIYAL</sequence>
<accession>K9TKD3</accession>
<dbReference type="InParanoid" id="K9TKD3"/>